<dbReference type="InterPro" id="IPR033138">
    <property type="entry name" value="Cu_oxidase_CS"/>
</dbReference>
<dbReference type="Proteomes" id="UP000268084">
    <property type="component" value="Chromosome"/>
</dbReference>
<dbReference type="KEGG" id="nak:EH165_12700"/>
<reference evidence="4 5" key="1">
    <citation type="submission" date="2018-11" db="EMBL/GenBank/DDBJ databases">
        <authorList>
            <person name="Da X."/>
        </authorList>
    </citation>
    <scope>NUCLEOTIDE SEQUENCE [LARGE SCALE GENOMIC DNA]</scope>
    <source>
        <strain evidence="4 5">S14-144</strain>
    </source>
</reference>
<evidence type="ECO:0000259" key="3">
    <source>
        <dbReference type="Pfam" id="PF06525"/>
    </source>
</evidence>
<feature type="domain" description="Sulfocyanin-like C-terminal" evidence="3">
    <location>
        <begin position="96"/>
        <end position="196"/>
    </location>
</feature>
<dbReference type="RefSeq" id="WP_124799773.1">
    <property type="nucleotide sequence ID" value="NZ_CP034170.1"/>
</dbReference>
<feature type="region of interest" description="Disordered" evidence="2">
    <location>
        <begin position="129"/>
        <end position="157"/>
    </location>
</feature>
<dbReference type="AlphaFoldDB" id="A0A3G8ZNJ6"/>
<name>A0A3G8ZNJ6_9ACTN</name>
<gene>
    <name evidence="4" type="ORF">EH165_12700</name>
</gene>
<evidence type="ECO:0000256" key="1">
    <source>
        <dbReference type="ARBA" id="ARBA00022723"/>
    </source>
</evidence>
<dbReference type="SUPFAM" id="SSF49503">
    <property type="entry name" value="Cupredoxins"/>
    <property type="match status" value="1"/>
</dbReference>
<keyword evidence="5" id="KW-1185">Reference proteome</keyword>
<reference evidence="4 5" key="2">
    <citation type="submission" date="2018-12" db="EMBL/GenBank/DDBJ databases">
        <title>Nakamurella antarcticus sp. nov., isolated from Antarctica South Shetland Islands soil.</title>
        <authorList>
            <person name="Peng F."/>
        </authorList>
    </citation>
    <scope>NUCLEOTIDE SEQUENCE [LARGE SCALE GENOMIC DNA]</scope>
    <source>
        <strain evidence="4 5">S14-144</strain>
    </source>
</reference>
<evidence type="ECO:0000313" key="5">
    <source>
        <dbReference type="Proteomes" id="UP000268084"/>
    </source>
</evidence>
<proteinExistence type="predicted"/>
<accession>A0A3G8ZNJ6</accession>
<dbReference type="OrthoDB" id="7431902at2"/>
<keyword evidence="1" id="KW-0479">Metal-binding</keyword>
<dbReference type="PROSITE" id="PS00079">
    <property type="entry name" value="MULTICOPPER_OXIDASE1"/>
    <property type="match status" value="1"/>
</dbReference>
<dbReference type="GO" id="GO:0046872">
    <property type="term" value="F:metal ion binding"/>
    <property type="evidence" value="ECO:0007669"/>
    <property type="project" value="UniProtKB-KW"/>
</dbReference>
<organism evidence="4 5">
    <name type="scientific">Nakamurella antarctica</name>
    <dbReference type="NCBI Taxonomy" id="1902245"/>
    <lineage>
        <taxon>Bacteria</taxon>
        <taxon>Bacillati</taxon>
        <taxon>Actinomycetota</taxon>
        <taxon>Actinomycetes</taxon>
        <taxon>Nakamurellales</taxon>
        <taxon>Nakamurellaceae</taxon>
        <taxon>Nakamurella</taxon>
    </lineage>
</organism>
<sequence>MTRPSMTPTSLLLALGLVLAGCGGGLHGPGMMGAGGGSGANMMGSSSGYSQLSCSAPTFPAEQRVDVTVADMGMTSMMGGVAPMGSHMMLSASPVTVPAGQVTLVASNLGWRTHELVVMTLSSGASAGQRVVGPDGKVPETGSLGEASASCAEGSGEGITSGQVGWITLTLAPGRYELLCNLQNHYSSGMYLEFTVT</sequence>
<evidence type="ECO:0000256" key="2">
    <source>
        <dbReference type="SAM" id="MobiDB-lite"/>
    </source>
</evidence>
<dbReference type="InterPro" id="IPR049544">
    <property type="entry name" value="SoxE-like_C"/>
</dbReference>
<evidence type="ECO:0000313" key="4">
    <source>
        <dbReference type="EMBL" id="AZI58869.1"/>
    </source>
</evidence>
<dbReference type="PROSITE" id="PS51257">
    <property type="entry name" value="PROKAR_LIPOPROTEIN"/>
    <property type="match status" value="1"/>
</dbReference>
<dbReference type="Pfam" id="PF06525">
    <property type="entry name" value="SoxE"/>
    <property type="match status" value="1"/>
</dbReference>
<dbReference type="EMBL" id="CP034170">
    <property type="protein sequence ID" value="AZI58869.1"/>
    <property type="molecule type" value="Genomic_DNA"/>
</dbReference>
<dbReference type="InterPro" id="IPR008972">
    <property type="entry name" value="Cupredoxin"/>
</dbReference>
<dbReference type="Gene3D" id="2.60.40.420">
    <property type="entry name" value="Cupredoxins - blue copper proteins"/>
    <property type="match status" value="1"/>
</dbReference>
<protein>
    <recommendedName>
        <fullName evidence="3">Sulfocyanin-like C-terminal domain-containing protein</fullName>
    </recommendedName>
</protein>